<name>A0A183VB19_TOXCA</name>
<organism evidence="2 3">
    <name type="scientific">Toxocara canis</name>
    <name type="common">Canine roundworm</name>
    <dbReference type="NCBI Taxonomy" id="6265"/>
    <lineage>
        <taxon>Eukaryota</taxon>
        <taxon>Metazoa</taxon>
        <taxon>Ecdysozoa</taxon>
        <taxon>Nematoda</taxon>
        <taxon>Chromadorea</taxon>
        <taxon>Rhabditida</taxon>
        <taxon>Spirurina</taxon>
        <taxon>Ascaridomorpha</taxon>
        <taxon>Ascaridoidea</taxon>
        <taxon>Toxocaridae</taxon>
        <taxon>Toxocara</taxon>
    </lineage>
</organism>
<protein>
    <submittedName>
        <fullName evidence="3">Secreted protein</fullName>
    </submittedName>
</protein>
<sequence>LMDLKVHYVILPLIIAVVTHAEMEVGALPQLMATSACVHRVIQLTHLSNLPLGDSTNITNDYHSVELGKKNGL</sequence>
<feature type="signal peptide" evidence="1">
    <location>
        <begin position="1"/>
        <end position="21"/>
    </location>
</feature>
<keyword evidence="1" id="KW-0732">Signal</keyword>
<feature type="chain" id="PRO_5008155164" evidence="1">
    <location>
        <begin position="22"/>
        <end position="73"/>
    </location>
</feature>
<reference evidence="3" key="1">
    <citation type="submission" date="2016-06" db="UniProtKB">
        <authorList>
            <consortium name="WormBaseParasite"/>
        </authorList>
    </citation>
    <scope>IDENTIFICATION</scope>
</reference>
<keyword evidence="2" id="KW-1185">Reference proteome</keyword>
<dbReference type="AlphaFoldDB" id="A0A183VB19"/>
<dbReference type="Proteomes" id="UP000050794">
    <property type="component" value="Unassembled WGS sequence"/>
</dbReference>
<evidence type="ECO:0000313" key="2">
    <source>
        <dbReference type="Proteomes" id="UP000050794"/>
    </source>
</evidence>
<evidence type="ECO:0000256" key="1">
    <source>
        <dbReference type="SAM" id="SignalP"/>
    </source>
</evidence>
<accession>A0A183VB19</accession>
<proteinExistence type="predicted"/>
<evidence type="ECO:0000313" key="3">
    <source>
        <dbReference type="WBParaSite" id="TCNE_0001794301-mRNA-1"/>
    </source>
</evidence>
<dbReference type="WBParaSite" id="TCNE_0001794301-mRNA-1">
    <property type="protein sequence ID" value="TCNE_0001794301-mRNA-1"/>
    <property type="gene ID" value="TCNE_0001794301"/>
</dbReference>